<feature type="domain" description="Type VII secretion system protein EssD-like" evidence="2">
    <location>
        <begin position="87"/>
        <end position="217"/>
    </location>
</feature>
<feature type="compositionally biased region" description="Low complexity" evidence="1">
    <location>
        <begin position="255"/>
        <end position="288"/>
    </location>
</feature>
<name>A0A0R1HAJ5_9LACO</name>
<reference evidence="3 4" key="1">
    <citation type="journal article" date="2015" name="Genome Announc.">
        <title>Expanding the biotechnology potential of lactobacilli through comparative genomics of 213 strains and associated genera.</title>
        <authorList>
            <person name="Sun Z."/>
            <person name="Harris H.M."/>
            <person name="McCann A."/>
            <person name="Guo C."/>
            <person name="Argimon S."/>
            <person name="Zhang W."/>
            <person name="Yang X."/>
            <person name="Jeffery I.B."/>
            <person name="Cooney J.C."/>
            <person name="Kagawa T.F."/>
            <person name="Liu W."/>
            <person name="Song Y."/>
            <person name="Salvetti E."/>
            <person name="Wrobel A."/>
            <person name="Rasinkangas P."/>
            <person name="Parkhill J."/>
            <person name="Rea M.C."/>
            <person name="O'Sullivan O."/>
            <person name="Ritari J."/>
            <person name="Douillard F.P."/>
            <person name="Paul Ross R."/>
            <person name="Yang R."/>
            <person name="Briner A.E."/>
            <person name="Felis G.E."/>
            <person name="de Vos W.M."/>
            <person name="Barrangou R."/>
            <person name="Klaenhammer T.R."/>
            <person name="Caufield P.W."/>
            <person name="Cui Y."/>
            <person name="Zhang H."/>
            <person name="O'Toole P.W."/>
        </authorList>
    </citation>
    <scope>NUCLEOTIDE SEQUENCE [LARGE SCALE GENOMIC DNA]</scope>
    <source>
        <strain evidence="3 4">DSM 20003</strain>
    </source>
</reference>
<evidence type="ECO:0000259" key="2">
    <source>
        <dbReference type="Pfam" id="PF13930"/>
    </source>
</evidence>
<dbReference type="Pfam" id="PF13930">
    <property type="entry name" value="Endonuclea_NS_2"/>
    <property type="match status" value="1"/>
</dbReference>
<dbReference type="Proteomes" id="UP000051461">
    <property type="component" value="Unassembled WGS sequence"/>
</dbReference>
<proteinExistence type="predicted"/>
<dbReference type="InterPro" id="IPR035451">
    <property type="entry name" value="Ada-like_dom_sf"/>
</dbReference>
<dbReference type="Gene3D" id="3.40.10.10">
    <property type="entry name" value="DNA Methylphosphotriester Repair Domain"/>
    <property type="match status" value="1"/>
</dbReference>
<dbReference type="EMBL" id="AZDA01000025">
    <property type="protein sequence ID" value="KRK40055.1"/>
    <property type="molecule type" value="Genomic_DNA"/>
</dbReference>
<keyword evidence="4" id="KW-1185">Reference proteome</keyword>
<comment type="caution">
    <text evidence="3">The sequence shown here is derived from an EMBL/GenBank/DDBJ whole genome shotgun (WGS) entry which is preliminary data.</text>
</comment>
<dbReference type="Gene3D" id="3.40.570.10">
    <property type="entry name" value="Extracellular Endonuclease, subunit A"/>
    <property type="match status" value="1"/>
</dbReference>
<evidence type="ECO:0000313" key="3">
    <source>
        <dbReference type="EMBL" id="KRK40055.1"/>
    </source>
</evidence>
<dbReference type="InterPro" id="IPR044929">
    <property type="entry name" value="DNA/RNA_non-sp_Endonuclease_sf"/>
</dbReference>
<dbReference type="AlphaFoldDB" id="A0A0R1HAJ5"/>
<gene>
    <name evidence="3" type="ORF">FC07_GL001763</name>
</gene>
<evidence type="ECO:0000256" key="1">
    <source>
        <dbReference type="SAM" id="MobiDB-lite"/>
    </source>
</evidence>
<organism evidence="3 4">
    <name type="scientific">Loigolactobacillus bifermentans DSM 20003</name>
    <dbReference type="NCBI Taxonomy" id="1423726"/>
    <lineage>
        <taxon>Bacteria</taxon>
        <taxon>Bacillati</taxon>
        <taxon>Bacillota</taxon>
        <taxon>Bacilli</taxon>
        <taxon>Lactobacillales</taxon>
        <taxon>Lactobacillaceae</taxon>
        <taxon>Loigolactobacillus</taxon>
    </lineage>
</organism>
<dbReference type="InterPro" id="IPR044927">
    <property type="entry name" value="Endonuclea_NS_2"/>
</dbReference>
<sequence>MEDFMKKWVKLGLTALAALSLGTFTGQQDHALTTATPVAAATKHSQAHLAKTSQASNAALLKRSYTNEQTVTVNDDKPTFTKKDLSTKNGGWQVYSNLDTLNRPTAANALITKKMMPTAKREPLTVDPTGWHNKKLKSGYLYNRSHLIGYQLTGQNNNPKNLITGTRSLNSPEMLHYEDDIADFLKNNPGKYVRYQVVPVFKGDDLVARGVHMQAKSIGSNQIKFNVYIFNIEAGVTINYATGTSQVSASAAATTTSSSTSTPDNTTTESQTQTDTTTSSETASSTDTNDVNTATQGQIVGNINSKIYHVPGQAGYHMNAANAVYFQTEQQAQAAGYRKALR</sequence>
<dbReference type="SUPFAM" id="SSF57884">
    <property type="entry name" value="Ada DNA repair protein, N-terminal domain (N-Ada 10)"/>
    <property type="match status" value="1"/>
</dbReference>
<protein>
    <submittedName>
        <fullName evidence="3">DNA-entry nuclease</fullName>
    </submittedName>
</protein>
<evidence type="ECO:0000313" key="4">
    <source>
        <dbReference type="Proteomes" id="UP000051461"/>
    </source>
</evidence>
<feature type="region of interest" description="Disordered" evidence="1">
    <location>
        <begin position="255"/>
        <end position="293"/>
    </location>
</feature>
<accession>A0A0R1HAJ5</accession>
<dbReference type="STRING" id="1423726.FC07_GL001763"/>
<dbReference type="PATRIC" id="fig|1423726.3.peg.1823"/>